<dbReference type="InterPro" id="IPR003018">
    <property type="entry name" value="GAF"/>
</dbReference>
<dbReference type="InterPro" id="IPR029016">
    <property type="entry name" value="GAF-like_dom_sf"/>
</dbReference>
<protein>
    <recommendedName>
        <fullName evidence="1">ANTAR domain-containing protein</fullName>
    </recommendedName>
</protein>
<evidence type="ECO:0000313" key="2">
    <source>
        <dbReference type="EMBL" id="GAA0493238.1"/>
    </source>
</evidence>
<dbReference type="RefSeq" id="WP_346099316.1">
    <property type="nucleotide sequence ID" value="NZ_BAAABY010000053.1"/>
</dbReference>
<evidence type="ECO:0000313" key="3">
    <source>
        <dbReference type="Proteomes" id="UP001500909"/>
    </source>
</evidence>
<dbReference type="SUPFAM" id="SSF55781">
    <property type="entry name" value="GAF domain-like"/>
    <property type="match status" value="1"/>
</dbReference>
<dbReference type="EMBL" id="BAAABY010000053">
    <property type="protein sequence ID" value="GAA0493238.1"/>
    <property type="molecule type" value="Genomic_DNA"/>
</dbReference>
<feature type="domain" description="ANTAR" evidence="1">
    <location>
        <begin position="219"/>
        <end position="274"/>
    </location>
</feature>
<comment type="caution">
    <text evidence="2">The sequence shown here is derived from an EMBL/GenBank/DDBJ whole genome shotgun (WGS) entry which is preliminary data.</text>
</comment>
<sequence length="281" mass="29360">MDTGSSPGAPGVAWQRAVRALERAARAEALAERYERLALESGNTRHAELAANHRRSAACHRSSARLQKTFAQQLMSLTGPQDAQPLFMSVVAEACGTDSAALTLVGSDQSQLAVAASDKGSRAAQDLEYVLGEGPGTDAAAGRHRVSATGLDIEQRWPAYGPAVTALGFDEVIAVPLKTPDGCLGSLAVFDPRPGAATNTVFADVTEGLVQTMLLGPDADPELYGGTDHRDAVHQAAGMVSVQERCPVGDALALIKARAYADGVPVNEMAERIVSGEFRLA</sequence>
<gene>
    <name evidence="2" type="ORF">GCM10010361_68030</name>
</gene>
<dbReference type="Gene3D" id="3.30.450.40">
    <property type="match status" value="1"/>
</dbReference>
<dbReference type="InterPro" id="IPR005561">
    <property type="entry name" value="ANTAR"/>
</dbReference>
<dbReference type="Proteomes" id="UP001500909">
    <property type="component" value="Unassembled WGS sequence"/>
</dbReference>
<keyword evidence="3" id="KW-1185">Reference proteome</keyword>
<dbReference type="Pfam" id="PF01590">
    <property type="entry name" value="GAF"/>
    <property type="match status" value="1"/>
</dbReference>
<name>A0ABN1B9U5_9ACTN</name>
<dbReference type="SMART" id="SM01012">
    <property type="entry name" value="ANTAR"/>
    <property type="match status" value="1"/>
</dbReference>
<accession>A0ABN1B9U5</accession>
<reference evidence="2 3" key="1">
    <citation type="journal article" date="2019" name="Int. J. Syst. Evol. Microbiol.">
        <title>The Global Catalogue of Microorganisms (GCM) 10K type strain sequencing project: providing services to taxonomists for standard genome sequencing and annotation.</title>
        <authorList>
            <consortium name="The Broad Institute Genomics Platform"/>
            <consortium name="The Broad Institute Genome Sequencing Center for Infectious Disease"/>
            <person name="Wu L."/>
            <person name="Ma J."/>
        </authorList>
    </citation>
    <scope>NUCLEOTIDE SEQUENCE [LARGE SCALE GENOMIC DNA]</scope>
    <source>
        <strain evidence="2 3">JCM 4805</strain>
    </source>
</reference>
<organism evidence="2 3">
    <name type="scientific">Streptomyces olivaceiscleroticus</name>
    <dbReference type="NCBI Taxonomy" id="68245"/>
    <lineage>
        <taxon>Bacteria</taxon>
        <taxon>Bacillati</taxon>
        <taxon>Actinomycetota</taxon>
        <taxon>Actinomycetes</taxon>
        <taxon>Kitasatosporales</taxon>
        <taxon>Streptomycetaceae</taxon>
        <taxon>Streptomyces</taxon>
    </lineage>
</organism>
<evidence type="ECO:0000259" key="1">
    <source>
        <dbReference type="SMART" id="SM01012"/>
    </source>
</evidence>
<proteinExistence type="predicted"/>